<dbReference type="GO" id="GO:0110051">
    <property type="term" value="P:metabolite repair"/>
    <property type="evidence" value="ECO:0007669"/>
    <property type="project" value="TreeGrafter"/>
</dbReference>
<keyword evidence="8 17" id="KW-0521">NADP</keyword>
<evidence type="ECO:0000256" key="6">
    <source>
        <dbReference type="ARBA" id="ARBA00022741"/>
    </source>
</evidence>
<feature type="binding site" evidence="18">
    <location>
        <position position="58"/>
    </location>
    <ligand>
        <name>K(+)</name>
        <dbReference type="ChEBI" id="CHEBI:29103"/>
    </ligand>
</feature>
<feature type="binding site" evidence="18">
    <location>
        <begin position="57"/>
        <end position="61"/>
    </location>
    <ligand>
        <name>(6S)-NADPHX</name>
        <dbReference type="ChEBI" id="CHEBI:64076"/>
    </ligand>
</feature>
<evidence type="ECO:0000256" key="2">
    <source>
        <dbReference type="ARBA" id="ARBA00000909"/>
    </source>
</evidence>
<comment type="catalytic activity">
    <reaction evidence="15 17 19">
        <text>(6S)-NADHX + ADP = AMP + phosphate + NADH + H(+)</text>
        <dbReference type="Rhea" id="RHEA:32223"/>
        <dbReference type="ChEBI" id="CHEBI:15378"/>
        <dbReference type="ChEBI" id="CHEBI:43474"/>
        <dbReference type="ChEBI" id="CHEBI:57945"/>
        <dbReference type="ChEBI" id="CHEBI:64074"/>
        <dbReference type="ChEBI" id="CHEBI:456215"/>
        <dbReference type="ChEBI" id="CHEBI:456216"/>
        <dbReference type="EC" id="4.2.1.136"/>
    </reaction>
</comment>
<keyword evidence="7 17" id="KW-0067">ATP-binding</keyword>
<dbReference type="GeneID" id="92928526"/>
<dbReference type="InterPro" id="IPR004443">
    <property type="entry name" value="YjeF_N_dom"/>
</dbReference>
<proteinExistence type="inferred from homology"/>
<dbReference type="NCBIfam" id="TIGR00196">
    <property type="entry name" value="yjeF_cterm"/>
    <property type="match status" value="1"/>
</dbReference>
<dbReference type="PROSITE" id="PS51383">
    <property type="entry name" value="YJEF_C_3"/>
    <property type="match status" value="1"/>
</dbReference>
<evidence type="ECO:0000256" key="11">
    <source>
        <dbReference type="ARBA" id="ARBA00023235"/>
    </source>
</evidence>
<dbReference type="InterPro" id="IPR017953">
    <property type="entry name" value="Carbohydrate_kinase_pred_CS"/>
</dbReference>
<feature type="binding site" evidence="17">
    <location>
        <position position="462"/>
    </location>
    <ligand>
        <name>(6S)-NADPHX</name>
        <dbReference type="ChEBI" id="CHEBI:64076"/>
    </ligand>
</feature>
<comment type="function">
    <text evidence="18">Catalyzes the epimerization of the S- and R-forms of NAD(P)HX, a damaged form of NAD(P)H that is a result of enzymatic or heat-dependent hydration. This is a prerequisite for the S-specific NAD(P)H-hydrate dehydratase to allow the repair of both epimers of NAD(P)HX.</text>
</comment>
<keyword evidence="6 17" id="KW-0547">Nucleotide-binding</keyword>
<dbReference type="SUPFAM" id="SSF64153">
    <property type="entry name" value="YjeF N-terminal domain-like"/>
    <property type="match status" value="1"/>
</dbReference>
<keyword evidence="10 17" id="KW-0520">NAD</keyword>
<comment type="cofactor">
    <cofactor evidence="18 19">
        <name>K(+)</name>
        <dbReference type="ChEBI" id="CHEBI:29103"/>
    </cofactor>
    <text evidence="18 19">Binds 1 potassium ion per subunit.</text>
</comment>
<dbReference type="Proteomes" id="UP000262954">
    <property type="component" value="Unassembled WGS sequence"/>
</dbReference>
<dbReference type="Gene3D" id="3.40.1190.20">
    <property type="match status" value="1"/>
</dbReference>
<dbReference type="InterPro" id="IPR030677">
    <property type="entry name" value="Nnr"/>
</dbReference>
<feature type="binding site" evidence="17">
    <location>
        <position position="461"/>
    </location>
    <ligand>
        <name>AMP</name>
        <dbReference type="ChEBI" id="CHEBI:456215"/>
    </ligand>
</feature>
<dbReference type="PIRSF" id="PIRSF017184">
    <property type="entry name" value="Nnr"/>
    <property type="match status" value="1"/>
</dbReference>
<dbReference type="HAMAP" id="MF_01966">
    <property type="entry name" value="NADHX_epimerase"/>
    <property type="match status" value="1"/>
</dbReference>
<dbReference type="CDD" id="cd01171">
    <property type="entry name" value="YXKO-related"/>
    <property type="match status" value="1"/>
</dbReference>
<dbReference type="GO" id="GO:0046872">
    <property type="term" value="F:metal ion binding"/>
    <property type="evidence" value="ECO:0007669"/>
    <property type="project" value="UniProtKB-UniRule"/>
</dbReference>
<keyword evidence="9 18" id="KW-0630">Potassium</keyword>
<feature type="binding site" evidence="18">
    <location>
        <position position="179"/>
    </location>
    <ligand>
        <name>(6S)-NADPHX</name>
        <dbReference type="ChEBI" id="CHEBI:64076"/>
    </ligand>
</feature>
<comment type="function">
    <text evidence="14 19">Bifunctional enzyme that catalyzes the epimerization of the S- and R-forms of NAD(P)HX and the dehydration of the S-form of NAD(P)HX at the expense of ADP, which is converted to AMP. This allows the repair of both epimers of NAD(P)HX, a damaged form of NAD(P)H that is a result of enzymatic or heat-dependent hydration.</text>
</comment>
<dbReference type="Gene3D" id="3.40.50.10260">
    <property type="entry name" value="YjeF N-terminal domain"/>
    <property type="match status" value="1"/>
</dbReference>
<dbReference type="AlphaFoldDB" id="A0A354M549"/>
<evidence type="ECO:0000256" key="12">
    <source>
        <dbReference type="ARBA" id="ARBA00023239"/>
    </source>
</evidence>
<feature type="domain" description="YjeF C-terminal" evidence="20">
    <location>
        <begin position="248"/>
        <end position="521"/>
    </location>
</feature>
<feature type="binding site" evidence="18">
    <location>
        <position position="146"/>
    </location>
    <ligand>
        <name>K(+)</name>
        <dbReference type="ChEBI" id="CHEBI:29103"/>
    </ligand>
</feature>
<dbReference type="EMBL" id="DNWC01000151">
    <property type="protein sequence ID" value="HBJ09638.1"/>
    <property type="molecule type" value="Genomic_DNA"/>
</dbReference>
<gene>
    <name evidence="17" type="primary">nnrD</name>
    <name evidence="18" type="synonym">nnrE</name>
    <name evidence="22" type="ORF">DDY73_11620</name>
</gene>
<evidence type="ECO:0000256" key="14">
    <source>
        <dbReference type="ARBA" id="ARBA00025153"/>
    </source>
</evidence>
<dbReference type="SUPFAM" id="SSF53613">
    <property type="entry name" value="Ribokinase-like"/>
    <property type="match status" value="1"/>
</dbReference>
<name>A0A354M549_9BACT</name>
<sequence>MKIFFTNETKKLDRFTIENEPIKSIDLMERAASSVTFEIISRWKRNTPVVVFAGPGNNGGDALAVSRMLIEEGYTLDIYLFNPLQKLSQDCLKNRDRLQTIEGLKFSKSVKPSDSTNTFPHNGSHFTEITNEFIPPTLTKGTLVIDGLFGSGLSKPLSGGFGSVVQYINSSDATVVSIDLPSGLFGENNTENIPRNIVQADLTITFQYPKLAFMFAENEQFTGEWKIVDIGIHPDIIEQTETKYYYIEPDEAARMIMKRSRFVSKHNVGHTLLIAGSKGMMGAAVLAAKAALHTGAGLVSVLSAACGEKILQTSVPEALFIADEQDSHISDIVLNRSYSAIAVGPGLGRHEETARAFYKLLGQIKRPIVLDADALNLLAGHTELIENLPKNTILTPHHLEFDRLFGKNDTSYERLNKAREMAIRYHIIIVLKGANTAIITPKGDVLFNSSGNAGMATAGSGDTLTGMITGLLAQGYHPIPAAILGVFLHGMAGDLAAEKDSQEYITARDIISQIGQAYKKLHNYRV</sequence>
<dbReference type="PANTHER" id="PTHR12592:SF0">
    <property type="entry name" value="ATP-DEPENDENT (S)-NAD(P)H-HYDRATE DEHYDRATASE"/>
    <property type="match status" value="1"/>
</dbReference>
<comment type="similarity">
    <text evidence="3 19">In the N-terminal section; belongs to the NnrE/AIBP family.</text>
</comment>
<dbReference type="Pfam" id="PF03853">
    <property type="entry name" value="YjeF_N"/>
    <property type="match status" value="1"/>
</dbReference>
<evidence type="ECO:0000313" key="23">
    <source>
        <dbReference type="Proteomes" id="UP000262954"/>
    </source>
</evidence>
<evidence type="ECO:0000256" key="1">
    <source>
        <dbReference type="ARBA" id="ARBA00000013"/>
    </source>
</evidence>
<comment type="caution">
    <text evidence="22">The sequence shown here is derived from an EMBL/GenBank/DDBJ whole genome shotgun (WGS) entry which is preliminary data.</text>
</comment>
<feature type="binding site" evidence="18">
    <location>
        <begin position="150"/>
        <end position="156"/>
    </location>
    <ligand>
        <name>(6S)-NADPHX</name>
        <dbReference type="ChEBI" id="CHEBI:64076"/>
    </ligand>
</feature>
<evidence type="ECO:0000259" key="21">
    <source>
        <dbReference type="PROSITE" id="PS51385"/>
    </source>
</evidence>
<dbReference type="PROSITE" id="PS01050">
    <property type="entry name" value="YJEF_C_2"/>
    <property type="match status" value="1"/>
</dbReference>
<comment type="catalytic activity">
    <reaction evidence="2 18 19">
        <text>(6R)-NADPHX = (6S)-NADPHX</text>
        <dbReference type="Rhea" id="RHEA:32227"/>
        <dbReference type="ChEBI" id="CHEBI:64076"/>
        <dbReference type="ChEBI" id="CHEBI:64077"/>
        <dbReference type="EC" id="5.1.99.6"/>
    </reaction>
</comment>
<feature type="binding site" evidence="17">
    <location>
        <position position="283"/>
    </location>
    <ligand>
        <name>(6S)-NADPHX</name>
        <dbReference type="ChEBI" id="CHEBI:64076"/>
    </ligand>
</feature>
<keyword evidence="13" id="KW-0511">Multifunctional enzyme</keyword>
<evidence type="ECO:0000256" key="19">
    <source>
        <dbReference type="PIRNR" id="PIRNR017184"/>
    </source>
</evidence>
<keyword evidence="5 18" id="KW-0479">Metal-binding</keyword>
<dbReference type="GO" id="GO:0046496">
    <property type="term" value="P:nicotinamide nucleotide metabolic process"/>
    <property type="evidence" value="ECO:0007669"/>
    <property type="project" value="UniProtKB-UniRule"/>
</dbReference>
<keyword evidence="12 17" id="KW-0456">Lyase</keyword>
<comment type="function">
    <text evidence="17">Catalyzes the dehydration of the S-form of NAD(P)HX at the expense of ADP, which is converted to AMP. Together with NAD(P)HX epimerase, which catalyzes the epimerization of the S- and R-forms, the enzyme allows the repair of both epimers of NAD(P)HX, a damaged form of NAD(P)H that is a result of enzymatic or heat-dependent hydration.</text>
</comment>
<dbReference type="NCBIfam" id="TIGR00197">
    <property type="entry name" value="yjeF_nterm"/>
    <property type="match status" value="1"/>
</dbReference>
<evidence type="ECO:0000256" key="9">
    <source>
        <dbReference type="ARBA" id="ARBA00022958"/>
    </source>
</evidence>
<dbReference type="GO" id="GO:0052855">
    <property type="term" value="F:ADP-dependent NAD(P)H-hydrate dehydratase activity"/>
    <property type="evidence" value="ECO:0007669"/>
    <property type="project" value="UniProtKB-UniRule"/>
</dbReference>
<dbReference type="HAMAP" id="MF_01965">
    <property type="entry name" value="NADHX_dehydratase"/>
    <property type="match status" value="1"/>
</dbReference>
<dbReference type="InterPro" id="IPR029056">
    <property type="entry name" value="Ribokinase-like"/>
</dbReference>
<evidence type="ECO:0000256" key="10">
    <source>
        <dbReference type="ARBA" id="ARBA00023027"/>
    </source>
</evidence>
<reference evidence="22 23" key="1">
    <citation type="journal article" date="2018" name="Nat. Biotechnol.">
        <title>A standardized bacterial taxonomy based on genome phylogeny substantially revises the tree of life.</title>
        <authorList>
            <person name="Parks D.H."/>
            <person name="Chuvochina M."/>
            <person name="Waite D.W."/>
            <person name="Rinke C."/>
            <person name="Skarshewski A."/>
            <person name="Chaumeil P.A."/>
            <person name="Hugenholtz P."/>
        </authorList>
    </citation>
    <scope>NUCLEOTIDE SEQUENCE [LARGE SCALE GENOMIC DNA]</scope>
    <source>
        <strain evidence="22">UBA11482</strain>
    </source>
</reference>
<comment type="catalytic activity">
    <reaction evidence="16 17 19">
        <text>(6S)-NADPHX + ADP = AMP + phosphate + NADPH + H(+)</text>
        <dbReference type="Rhea" id="RHEA:32235"/>
        <dbReference type="ChEBI" id="CHEBI:15378"/>
        <dbReference type="ChEBI" id="CHEBI:43474"/>
        <dbReference type="ChEBI" id="CHEBI:57783"/>
        <dbReference type="ChEBI" id="CHEBI:64076"/>
        <dbReference type="ChEBI" id="CHEBI:456215"/>
        <dbReference type="ChEBI" id="CHEBI:456216"/>
        <dbReference type="EC" id="4.2.1.136"/>
    </reaction>
</comment>
<evidence type="ECO:0000313" key="22">
    <source>
        <dbReference type="EMBL" id="HBJ09638.1"/>
    </source>
</evidence>
<evidence type="ECO:0000256" key="18">
    <source>
        <dbReference type="HAMAP-Rule" id="MF_01966"/>
    </source>
</evidence>
<feature type="binding site" evidence="17">
    <location>
        <position position="397"/>
    </location>
    <ligand>
        <name>(6S)-NADPHX</name>
        <dbReference type="ChEBI" id="CHEBI:64076"/>
    </ligand>
</feature>
<evidence type="ECO:0000259" key="20">
    <source>
        <dbReference type="PROSITE" id="PS51383"/>
    </source>
</evidence>
<comment type="subunit">
    <text evidence="17">Homotetramer.</text>
</comment>
<feature type="binding site" evidence="17">
    <location>
        <begin position="432"/>
        <end position="436"/>
    </location>
    <ligand>
        <name>AMP</name>
        <dbReference type="ChEBI" id="CHEBI:456215"/>
    </ligand>
</feature>
<evidence type="ECO:0000256" key="8">
    <source>
        <dbReference type="ARBA" id="ARBA00022857"/>
    </source>
</evidence>
<dbReference type="InterPro" id="IPR000631">
    <property type="entry name" value="CARKD"/>
</dbReference>
<feature type="binding site" evidence="17">
    <location>
        <position position="346"/>
    </location>
    <ligand>
        <name>(6S)-NADPHX</name>
        <dbReference type="ChEBI" id="CHEBI:64076"/>
    </ligand>
</feature>
<comment type="caution">
    <text evidence="18">Lacks conserved residue(s) required for the propagation of feature annotation.</text>
</comment>
<comment type="similarity">
    <text evidence="18">Belongs to the NnrE/AIBP family.</text>
</comment>
<dbReference type="EC" id="4.2.1.136" evidence="19"/>
<evidence type="ECO:0000256" key="7">
    <source>
        <dbReference type="ARBA" id="ARBA00022840"/>
    </source>
</evidence>
<accession>A0A354M549</accession>
<feature type="domain" description="YjeF N-terminal" evidence="21">
    <location>
        <begin position="9"/>
        <end position="238"/>
    </location>
</feature>
<evidence type="ECO:0000256" key="5">
    <source>
        <dbReference type="ARBA" id="ARBA00022723"/>
    </source>
</evidence>
<dbReference type="Pfam" id="PF01256">
    <property type="entry name" value="Carb_kinase"/>
    <property type="match status" value="1"/>
</dbReference>
<evidence type="ECO:0000256" key="15">
    <source>
        <dbReference type="ARBA" id="ARBA00048238"/>
    </source>
</evidence>
<dbReference type="GO" id="GO:0052856">
    <property type="term" value="F:NAD(P)HX epimerase activity"/>
    <property type="evidence" value="ECO:0007669"/>
    <property type="project" value="UniProtKB-UniRule"/>
</dbReference>
<protein>
    <recommendedName>
        <fullName evidence="19">Bifunctional NAD(P)H-hydrate repair enzyme</fullName>
    </recommendedName>
    <alternativeName>
        <fullName evidence="19">Nicotinamide nucleotide repair protein</fullName>
    </alternativeName>
    <domain>
        <recommendedName>
            <fullName evidence="19">ADP-dependent (S)-NAD(P)H-hydrate dehydratase</fullName>
            <ecNumber evidence="19">4.2.1.136</ecNumber>
        </recommendedName>
        <alternativeName>
            <fullName evidence="19">ADP-dependent NAD(P)HX dehydratase</fullName>
        </alternativeName>
    </domain>
    <domain>
        <recommendedName>
            <fullName evidence="19">NAD(P)H-hydrate epimerase</fullName>
            <ecNumber evidence="19">5.1.99.6</ecNumber>
        </recommendedName>
    </domain>
</protein>
<dbReference type="EC" id="5.1.99.6" evidence="19"/>
<comment type="cofactor">
    <cofactor evidence="17">
        <name>Mg(2+)</name>
        <dbReference type="ChEBI" id="CHEBI:18420"/>
    </cofactor>
</comment>
<dbReference type="PROSITE" id="PS51385">
    <property type="entry name" value="YJEF_N"/>
    <property type="match status" value="1"/>
</dbReference>
<evidence type="ECO:0000256" key="13">
    <source>
        <dbReference type="ARBA" id="ARBA00023268"/>
    </source>
</evidence>
<dbReference type="GO" id="GO:0005524">
    <property type="term" value="F:ATP binding"/>
    <property type="evidence" value="ECO:0007669"/>
    <property type="project" value="UniProtKB-UniRule"/>
</dbReference>
<comment type="catalytic activity">
    <reaction evidence="1 18 19">
        <text>(6R)-NADHX = (6S)-NADHX</text>
        <dbReference type="Rhea" id="RHEA:32215"/>
        <dbReference type="ChEBI" id="CHEBI:64074"/>
        <dbReference type="ChEBI" id="CHEBI:64075"/>
        <dbReference type="EC" id="5.1.99.6"/>
    </reaction>
</comment>
<dbReference type="InterPro" id="IPR036652">
    <property type="entry name" value="YjeF_N_dom_sf"/>
</dbReference>
<organism evidence="22 23">
    <name type="scientific">Coprobacter fastidiosus</name>
    <dbReference type="NCBI Taxonomy" id="1099853"/>
    <lineage>
        <taxon>Bacteria</taxon>
        <taxon>Pseudomonadati</taxon>
        <taxon>Bacteroidota</taxon>
        <taxon>Bacteroidia</taxon>
        <taxon>Bacteroidales</taxon>
        <taxon>Barnesiellaceae</taxon>
        <taxon>Coprobacter</taxon>
    </lineage>
</organism>
<dbReference type="PANTHER" id="PTHR12592">
    <property type="entry name" value="ATP-DEPENDENT (S)-NAD(P)H-HYDRATE DEHYDRATASE FAMILY MEMBER"/>
    <property type="match status" value="1"/>
</dbReference>
<evidence type="ECO:0000256" key="17">
    <source>
        <dbReference type="HAMAP-Rule" id="MF_01965"/>
    </source>
</evidence>
<feature type="binding site" evidence="18">
    <location>
        <position position="182"/>
    </location>
    <ligand>
        <name>K(+)</name>
        <dbReference type="ChEBI" id="CHEBI:29103"/>
    </ligand>
</feature>
<comment type="similarity">
    <text evidence="4 19">In the C-terminal section; belongs to the NnrD/CARKD family.</text>
</comment>
<keyword evidence="11 18" id="KW-0413">Isomerase</keyword>
<evidence type="ECO:0000256" key="16">
    <source>
        <dbReference type="ARBA" id="ARBA00049209"/>
    </source>
</evidence>
<evidence type="ECO:0000256" key="3">
    <source>
        <dbReference type="ARBA" id="ARBA00006001"/>
    </source>
</evidence>
<evidence type="ECO:0000256" key="4">
    <source>
        <dbReference type="ARBA" id="ARBA00009524"/>
    </source>
</evidence>
<comment type="similarity">
    <text evidence="17">Belongs to the NnrD/CARKD family.</text>
</comment>
<dbReference type="RefSeq" id="WP_022601077.1">
    <property type="nucleotide sequence ID" value="NZ_AP028032.1"/>
</dbReference>